<dbReference type="PROSITE" id="PS50084">
    <property type="entry name" value="KH_TYPE_1"/>
    <property type="match status" value="1"/>
</dbReference>
<evidence type="ECO:0000259" key="2">
    <source>
        <dbReference type="SMART" id="SM00322"/>
    </source>
</evidence>
<gene>
    <name evidence="3" type="ORF">HYH02_011997</name>
</gene>
<organism evidence="3 4">
    <name type="scientific">Chlamydomonas schloesseri</name>
    <dbReference type="NCBI Taxonomy" id="2026947"/>
    <lineage>
        <taxon>Eukaryota</taxon>
        <taxon>Viridiplantae</taxon>
        <taxon>Chlorophyta</taxon>
        <taxon>core chlorophytes</taxon>
        <taxon>Chlorophyceae</taxon>
        <taxon>CS clade</taxon>
        <taxon>Chlamydomonadales</taxon>
        <taxon>Chlamydomonadaceae</taxon>
        <taxon>Chlamydomonas</taxon>
    </lineage>
</organism>
<evidence type="ECO:0000313" key="4">
    <source>
        <dbReference type="Proteomes" id="UP000613740"/>
    </source>
</evidence>
<evidence type="ECO:0000256" key="1">
    <source>
        <dbReference type="PROSITE-ProRule" id="PRU00117"/>
    </source>
</evidence>
<proteinExistence type="predicted"/>
<dbReference type="SUPFAM" id="SSF54791">
    <property type="entry name" value="Eukaryotic type KH-domain (KH-domain type I)"/>
    <property type="match status" value="1"/>
</dbReference>
<dbReference type="AlphaFoldDB" id="A0A835W2U0"/>
<feature type="domain" description="K Homology" evidence="2">
    <location>
        <begin position="2"/>
        <end position="69"/>
    </location>
</feature>
<keyword evidence="4" id="KW-1185">Reference proteome</keyword>
<dbReference type="GO" id="GO:0003723">
    <property type="term" value="F:RNA binding"/>
    <property type="evidence" value="ECO:0007669"/>
    <property type="project" value="UniProtKB-UniRule"/>
</dbReference>
<reference evidence="3" key="1">
    <citation type="journal article" date="2020" name="bioRxiv">
        <title>Comparative genomics of Chlamydomonas.</title>
        <authorList>
            <person name="Craig R.J."/>
            <person name="Hasan A.R."/>
            <person name="Ness R.W."/>
            <person name="Keightley P.D."/>
        </authorList>
    </citation>
    <scope>NUCLEOTIDE SEQUENCE</scope>
    <source>
        <strain evidence="3">CCAP 11/173</strain>
    </source>
</reference>
<name>A0A835W2U0_9CHLO</name>
<dbReference type="EMBL" id="JAEHOD010000054">
    <property type="protein sequence ID" value="KAG2434999.1"/>
    <property type="molecule type" value="Genomic_DNA"/>
</dbReference>
<dbReference type="OrthoDB" id="5204190at2759"/>
<protein>
    <recommendedName>
        <fullName evidence="2">K Homology domain-containing protein</fullName>
    </recommendedName>
</protein>
<dbReference type="Pfam" id="PF00013">
    <property type="entry name" value="KH_1"/>
    <property type="match status" value="1"/>
</dbReference>
<dbReference type="InterPro" id="IPR036612">
    <property type="entry name" value="KH_dom_type_1_sf"/>
</dbReference>
<dbReference type="CDD" id="cd00105">
    <property type="entry name" value="KH-I"/>
    <property type="match status" value="1"/>
</dbReference>
<dbReference type="InterPro" id="IPR004087">
    <property type="entry name" value="KH_dom"/>
</dbReference>
<accession>A0A835W2U0</accession>
<dbReference type="InterPro" id="IPR004088">
    <property type="entry name" value="KH_dom_type_1"/>
</dbReference>
<sequence length="266" mass="27604">MRTQNSVMECPRSMVGRVIGKNGETVKALQTYTGATIQIDQSVDPTRVSISGAAYSVNLAVSIVTDIIRGSFKGFALLRQATRPANGRNGYPAFTEPRPVYAPGYGLIPASQLYDDRTAPPPMGTPYGLRPADSLQHVYPLMTTSLPTQSVLTLPSDAALAQQGTMSLVNAQLQQLAMPGGDISGLSGGGMQYGEAAAYMPVLPMGGGGHGGQGGAGALQMGQMSQMGQVGQMGTGSEDFAMSASHRLIQAAGGGRGPMRPKNWLG</sequence>
<dbReference type="Proteomes" id="UP000613740">
    <property type="component" value="Unassembled WGS sequence"/>
</dbReference>
<comment type="caution">
    <text evidence="3">The sequence shown here is derived from an EMBL/GenBank/DDBJ whole genome shotgun (WGS) entry which is preliminary data.</text>
</comment>
<dbReference type="SMART" id="SM00322">
    <property type="entry name" value="KH"/>
    <property type="match status" value="1"/>
</dbReference>
<evidence type="ECO:0000313" key="3">
    <source>
        <dbReference type="EMBL" id="KAG2434999.1"/>
    </source>
</evidence>
<keyword evidence="1" id="KW-0694">RNA-binding</keyword>
<dbReference type="Gene3D" id="3.30.1370.10">
    <property type="entry name" value="K Homology domain, type 1"/>
    <property type="match status" value="1"/>
</dbReference>